<feature type="region of interest" description="Disordered" evidence="1">
    <location>
        <begin position="74"/>
        <end position="100"/>
    </location>
</feature>
<keyword evidence="2" id="KW-0732">Signal</keyword>
<evidence type="ECO:0000313" key="3">
    <source>
        <dbReference type="EMBL" id="EKS37603.1"/>
    </source>
</evidence>
<evidence type="ECO:0000256" key="1">
    <source>
        <dbReference type="SAM" id="MobiDB-lite"/>
    </source>
</evidence>
<accession>K8PGV4</accession>
<dbReference type="EMBL" id="AGWY01000007">
    <property type="protein sequence ID" value="EKS37603.1"/>
    <property type="molecule type" value="Genomic_DNA"/>
</dbReference>
<dbReference type="OrthoDB" id="8245037at2"/>
<evidence type="ECO:0000313" key="4">
    <source>
        <dbReference type="Proteomes" id="UP000001095"/>
    </source>
</evidence>
<evidence type="ECO:0008006" key="5">
    <source>
        <dbReference type="Google" id="ProtNLM"/>
    </source>
</evidence>
<feature type="chain" id="PRO_5005354997" description="Cysteine rich repeat protein" evidence="2">
    <location>
        <begin position="21"/>
        <end position="100"/>
    </location>
</feature>
<dbReference type="RefSeq" id="WP_002712419.1">
    <property type="nucleotide sequence ID" value="NZ_KB375281.1"/>
</dbReference>
<sequence>MGKAALIAIAVAVCADPAFAQGTEQEREACTPDAMRLCGQYIPDADRITDCLRNSGPRLSPACYAVFYPPRVVTQTPPRAGAQPPRRMPPPPPPEDDDDD</sequence>
<name>K8PGV4_9BRAD</name>
<organism evidence="3 4">
    <name type="scientific">Afipia clevelandensis ATCC 49720</name>
    <dbReference type="NCBI Taxonomy" id="883079"/>
    <lineage>
        <taxon>Bacteria</taxon>
        <taxon>Pseudomonadati</taxon>
        <taxon>Pseudomonadota</taxon>
        <taxon>Alphaproteobacteria</taxon>
        <taxon>Hyphomicrobiales</taxon>
        <taxon>Nitrobacteraceae</taxon>
        <taxon>Afipia</taxon>
    </lineage>
</organism>
<evidence type="ECO:0000256" key="2">
    <source>
        <dbReference type="SAM" id="SignalP"/>
    </source>
</evidence>
<protein>
    <recommendedName>
        <fullName evidence="5">Cysteine rich repeat protein</fullName>
    </recommendedName>
</protein>
<dbReference type="HOGENOM" id="CLU_145244_1_0_5"/>
<reference evidence="3 4" key="1">
    <citation type="submission" date="2012-04" db="EMBL/GenBank/DDBJ databases">
        <title>The Genome Sequence of Afipia clevelandensis ATCC 49720.</title>
        <authorList>
            <consortium name="The Broad Institute Genome Sequencing Platform"/>
            <person name="Earl A."/>
            <person name="Ward D."/>
            <person name="Feldgarden M."/>
            <person name="Gevers D."/>
            <person name="Huys G."/>
            <person name="Walker B."/>
            <person name="Young S.K."/>
            <person name="Zeng Q."/>
            <person name="Gargeya S."/>
            <person name="Fitzgerald M."/>
            <person name="Haas B."/>
            <person name="Abouelleil A."/>
            <person name="Alvarado L."/>
            <person name="Arachchi H.M."/>
            <person name="Berlin A."/>
            <person name="Chapman S.B."/>
            <person name="Goldberg J."/>
            <person name="Griggs A."/>
            <person name="Gujja S."/>
            <person name="Hansen M."/>
            <person name="Howarth C."/>
            <person name="Imamovic A."/>
            <person name="Larimer J."/>
            <person name="McCowen C."/>
            <person name="Montmayeur A."/>
            <person name="Murphy C."/>
            <person name="Neiman D."/>
            <person name="Pearson M."/>
            <person name="Priest M."/>
            <person name="Roberts A."/>
            <person name="Saif S."/>
            <person name="Shea T."/>
            <person name="Sisk P."/>
            <person name="Sykes S."/>
            <person name="Wortman J."/>
            <person name="Nusbaum C."/>
            <person name="Birren B."/>
        </authorList>
    </citation>
    <scope>NUCLEOTIDE SEQUENCE [LARGE SCALE GENOMIC DNA]</scope>
    <source>
        <strain evidence="3 4">ATCC 49720</strain>
    </source>
</reference>
<dbReference type="AlphaFoldDB" id="K8PGV4"/>
<dbReference type="Proteomes" id="UP000001095">
    <property type="component" value="Unassembled WGS sequence"/>
</dbReference>
<keyword evidence="4" id="KW-1185">Reference proteome</keyword>
<feature type="signal peptide" evidence="2">
    <location>
        <begin position="1"/>
        <end position="20"/>
    </location>
</feature>
<dbReference type="PATRIC" id="fig|883079.3.peg.1580"/>
<proteinExistence type="predicted"/>
<gene>
    <name evidence="3" type="ORF">HMPREF9696_01553</name>
</gene>
<comment type="caution">
    <text evidence="3">The sequence shown here is derived from an EMBL/GenBank/DDBJ whole genome shotgun (WGS) entry which is preliminary data.</text>
</comment>